<evidence type="ECO:0000256" key="4">
    <source>
        <dbReference type="ARBA" id="ARBA00022692"/>
    </source>
</evidence>
<dbReference type="InterPro" id="IPR036259">
    <property type="entry name" value="MFS_trans_sf"/>
</dbReference>
<evidence type="ECO:0000256" key="7">
    <source>
        <dbReference type="SAM" id="Phobius"/>
    </source>
</evidence>
<comment type="caution">
    <text evidence="9">The sequence shown here is derived from an EMBL/GenBank/DDBJ whole genome shotgun (WGS) entry which is preliminary data.</text>
</comment>
<feature type="transmembrane region" description="Helical" evidence="7">
    <location>
        <begin position="12"/>
        <end position="36"/>
    </location>
</feature>
<dbReference type="PANTHER" id="PTHR23513">
    <property type="entry name" value="INTEGRAL MEMBRANE EFFLUX PROTEIN-RELATED"/>
    <property type="match status" value="1"/>
</dbReference>
<dbReference type="EMBL" id="JAGIYQ010000002">
    <property type="protein sequence ID" value="MBP0724466.1"/>
    <property type="molecule type" value="Genomic_DNA"/>
</dbReference>
<evidence type="ECO:0000256" key="3">
    <source>
        <dbReference type="ARBA" id="ARBA00022475"/>
    </source>
</evidence>
<dbReference type="SUPFAM" id="SSF103473">
    <property type="entry name" value="MFS general substrate transporter"/>
    <property type="match status" value="1"/>
</dbReference>
<dbReference type="Gene3D" id="1.20.1250.20">
    <property type="entry name" value="MFS general substrate transporter like domains"/>
    <property type="match status" value="1"/>
</dbReference>
<feature type="transmembrane region" description="Helical" evidence="7">
    <location>
        <begin position="218"/>
        <end position="240"/>
    </location>
</feature>
<feature type="transmembrane region" description="Helical" evidence="7">
    <location>
        <begin position="371"/>
        <end position="392"/>
    </location>
</feature>
<evidence type="ECO:0000256" key="5">
    <source>
        <dbReference type="ARBA" id="ARBA00022989"/>
    </source>
</evidence>
<feature type="transmembrane region" description="Helical" evidence="7">
    <location>
        <begin position="103"/>
        <end position="126"/>
    </location>
</feature>
<evidence type="ECO:0000259" key="8">
    <source>
        <dbReference type="PROSITE" id="PS50850"/>
    </source>
</evidence>
<keyword evidence="4 7" id="KW-0812">Transmembrane</keyword>
<feature type="transmembrane region" description="Helical" evidence="7">
    <location>
        <begin position="285"/>
        <end position="303"/>
    </location>
</feature>
<feature type="domain" description="Major facilitator superfamily (MFS) profile" evidence="8">
    <location>
        <begin position="9"/>
        <end position="397"/>
    </location>
</feature>
<feature type="transmembrane region" description="Helical" evidence="7">
    <location>
        <begin position="169"/>
        <end position="190"/>
    </location>
</feature>
<gene>
    <name evidence="9" type="ORF">J5Y03_04595</name>
</gene>
<dbReference type="PANTHER" id="PTHR23513:SF11">
    <property type="entry name" value="STAPHYLOFERRIN A TRANSPORTER"/>
    <property type="match status" value="1"/>
</dbReference>
<evidence type="ECO:0000313" key="9">
    <source>
        <dbReference type="EMBL" id="MBP0724466.1"/>
    </source>
</evidence>
<keyword evidence="10" id="KW-1185">Reference proteome</keyword>
<evidence type="ECO:0000256" key="6">
    <source>
        <dbReference type="ARBA" id="ARBA00023136"/>
    </source>
</evidence>
<dbReference type="CDD" id="cd06173">
    <property type="entry name" value="MFS_MefA_like"/>
    <property type="match status" value="1"/>
</dbReference>
<feature type="transmembrane region" description="Helical" evidence="7">
    <location>
        <begin position="346"/>
        <end position="365"/>
    </location>
</feature>
<dbReference type="PROSITE" id="PS50850">
    <property type="entry name" value="MFS"/>
    <property type="match status" value="1"/>
</dbReference>
<feature type="transmembrane region" description="Helical" evidence="7">
    <location>
        <begin position="260"/>
        <end position="278"/>
    </location>
</feature>
<keyword evidence="2" id="KW-0813">Transport</keyword>
<sequence>MKTIYKDSRFRMILSANILSSIGSGITMIAIPWLLVTTPKGNTLFGVVTLLSTVISFLLTPFIGTIIDKVSRKKVLMLGELVSFIVVGFFAIIGFLGNGYSTWHYITLFFIAGLYYSFFYPAIFAFNQELFDQDDFKTLNGAMEIQGQLSSMIAGALASIILSKWAFQWILLVDALTYLAAFILLTKISYQKSNREKGNSGFFLNMSQGYTYIKKKPALFLFLIASFMPFIGVMLSNYLFPVYMTQVLKTDSSSYSLQSMVYGIGAIVAGFIIPLLTNKLGNKKTLLITVSCYTLFISLIIWIKLLPIFLIFTLLLAFGNAGTRVARNTFMMNQIPNNIIGRVDSIFRGLGLGIRIILLTLFTYFSSSNHVSFGFIILSSILLLSTIVLFITSRLLSNKEHMMVPLKRSVHFK</sequence>
<dbReference type="InterPro" id="IPR011701">
    <property type="entry name" value="MFS"/>
</dbReference>
<proteinExistence type="predicted"/>
<protein>
    <submittedName>
        <fullName evidence="9">MFS transporter</fullName>
    </submittedName>
</protein>
<feature type="transmembrane region" description="Helical" evidence="7">
    <location>
        <begin position="309"/>
        <end position="326"/>
    </location>
</feature>
<feature type="transmembrane region" description="Helical" evidence="7">
    <location>
        <begin position="147"/>
        <end position="163"/>
    </location>
</feature>
<dbReference type="AlphaFoldDB" id="A0A940NPE7"/>
<evidence type="ECO:0000256" key="2">
    <source>
        <dbReference type="ARBA" id="ARBA00022448"/>
    </source>
</evidence>
<feature type="transmembrane region" description="Helical" evidence="7">
    <location>
        <begin position="75"/>
        <end position="97"/>
    </location>
</feature>
<evidence type="ECO:0000313" key="10">
    <source>
        <dbReference type="Proteomes" id="UP000682134"/>
    </source>
</evidence>
<dbReference type="Pfam" id="PF07690">
    <property type="entry name" value="MFS_1"/>
    <property type="match status" value="1"/>
</dbReference>
<dbReference type="GO" id="GO:0022857">
    <property type="term" value="F:transmembrane transporter activity"/>
    <property type="evidence" value="ECO:0007669"/>
    <property type="project" value="InterPro"/>
</dbReference>
<dbReference type="Proteomes" id="UP000682134">
    <property type="component" value="Unassembled WGS sequence"/>
</dbReference>
<keyword evidence="6 7" id="KW-0472">Membrane</keyword>
<dbReference type="InterPro" id="IPR020846">
    <property type="entry name" value="MFS_dom"/>
</dbReference>
<accession>A0A940NPE7</accession>
<keyword evidence="3" id="KW-1003">Cell membrane</keyword>
<feature type="transmembrane region" description="Helical" evidence="7">
    <location>
        <begin position="42"/>
        <end position="63"/>
    </location>
</feature>
<name>A0A940NPE7_9BACI</name>
<keyword evidence="5 7" id="KW-1133">Transmembrane helix</keyword>
<dbReference type="GO" id="GO:0005886">
    <property type="term" value="C:plasma membrane"/>
    <property type="evidence" value="ECO:0007669"/>
    <property type="project" value="UniProtKB-SubCell"/>
</dbReference>
<reference evidence="9" key="1">
    <citation type="submission" date="2021-04" db="EMBL/GenBank/DDBJ databases">
        <title>Genome seq and assembly of Bacillus sp.</title>
        <authorList>
            <person name="Chhetri G."/>
        </authorList>
    </citation>
    <scope>NUCLEOTIDE SEQUENCE</scope>
    <source>
        <strain evidence="9">RG28</strain>
    </source>
</reference>
<dbReference type="RefSeq" id="WP_209402987.1">
    <property type="nucleotide sequence ID" value="NZ_JAGIYQ010000002.1"/>
</dbReference>
<evidence type="ECO:0000256" key="1">
    <source>
        <dbReference type="ARBA" id="ARBA00004651"/>
    </source>
</evidence>
<organism evidence="9 10">
    <name type="scientific">Gottfriedia endophytica</name>
    <dbReference type="NCBI Taxonomy" id="2820819"/>
    <lineage>
        <taxon>Bacteria</taxon>
        <taxon>Bacillati</taxon>
        <taxon>Bacillota</taxon>
        <taxon>Bacilli</taxon>
        <taxon>Bacillales</taxon>
        <taxon>Bacillaceae</taxon>
        <taxon>Gottfriedia</taxon>
    </lineage>
</organism>
<comment type="subcellular location">
    <subcellularLocation>
        <location evidence="1">Cell membrane</location>
        <topology evidence="1">Multi-pass membrane protein</topology>
    </subcellularLocation>
</comment>